<accession>A0ABM7MZJ4</accession>
<evidence type="ECO:0000313" key="1">
    <source>
        <dbReference type="EMBL" id="BCQ34454.1"/>
    </source>
</evidence>
<protein>
    <submittedName>
        <fullName evidence="1">Uncharacterized protein</fullName>
    </submittedName>
</protein>
<proteinExistence type="predicted"/>
<keyword evidence="2" id="KW-1185">Reference proteome</keyword>
<name>A0ABM7MZJ4_ERWRD</name>
<gene>
    <name evidence="1" type="ORF">ERHA53_17970</name>
</gene>
<dbReference type="RefSeq" id="WP_133843109.1">
    <property type="nucleotide sequence ID" value="NZ_AP024329.1"/>
</dbReference>
<reference evidence="1 2" key="1">
    <citation type="submission" date="2021-01" db="EMBL/GenBank/DDBJ databases">
        <title>Complete genome sequence of Erwinia rhapontici MAFF 311153.</title>
        <authorList>
            <person name="Morohoshi T."/>
            <person name="Someya N."/>
        </authorList>
    </citation>
    <scope>NUCLEOTIDE SEQUENCE [LARGE SCALE GENOMIC DNA]</scope>
    <source>
        <strain evidence="1 2">MAFF 311153</strain>
    </source>
</reference>
<sequence length="82" mass="9108">MGLQLIVKADRKKIEKALRSLTSECEIFPVAEGILGISIPERSLSSVGEDVILHKLEQLKRFDLWQGSWLESSDVDSGEGQP</sequence>
<evidence type="ECO:0000313" key="2">
    <source>
        <dbReference type="Proteomes" id="UP000677515"/>
    </source>
</evidence>
<dbReference type="Proteomes" id="UP000677515">
    <property type="component" value="Chromosome"/>
</dbReference>
<organism evidence="1 2">
    <name type="scientific">Erwinia rhapontici</name>
    <name type="common">Pectobacterium rhapontici</name>
    <dbReference type="NCBI Taxonomy" id="55212"/>
    <lineage>
        <taxon>Bacteria</taxon>
        <taxon>Pseudomonadati</taxon>
        <taxon>Pseudomonadota</taxon>
        <taxon>Gammaproteobacteria</taxon>
        <taxon>Enterobacterales</taxon>
        <taxon>Erwiniaceae</taxon>
        <taxon>Erwinia</taxon>
    </lineage>
</organism>
<dbReference type="EMBL" id="AP024329">
    <property type="protein sequence ID" value="BCQ34454.1"/>
    <property type="molecule type" value="Genomic_DNA"/>
</dbReference>